<dbReference type="Gene3D" id="3.40.50.1820">
    <property type="entry name" value="alpha/beta hydrolase"/>
    <property type="match status" value="1"/>
</dbReference>
<accession>A0ABW8HE64</accession>
<feature type="domain" description="Thioesterase" evidence="2">
    <location>
        <begin position="30"/>
        <end position="252"/>
    </location>
</feature>
<dbReference type="Proteomes" id="UP001617907">
    <property type="component" value="Unassembled WGS sequence"/>
</dbReference>
<dbReference type="Pfam" id="PF00975">
    <property type="entry name" value="Thioesterase"/>
    <property type="match status" value="1"/>
</dbReference>
<protein>
    <submittedName>
        <fullName evidence="3">Thioesterase II family protein</fullName>
    </submittedName>
</protein>
<keyword evidence="4" id="KW-1185">Reference proteome</keyword>
<evidence type="ECO:0000259" key="2">
    <source>
        <dbReference type="Pfam" id="PF00975"/>
    </source>
</evidence>
<sequence length="266" mass="28811">MASGEISGTDEGTSGSWVRRFRPVGDPAVRLVCFPHAGGSASAFLPLVKALPPWVEVLAMQYPGRQDRRREQFVRSLDEFTERSLGELSGWGDRPLAFFGHSLGATIAFEVARRAFEENLETAGLFASGRRAPALPPEAPFGVHDTETAVRELARLGGTDSGLFDEPEILAMVLPALRADYHAAETYRYVPAPAGRDVDCPLVALTGDRDPVTTVADARAWSAHTSGTFRLEVFEGGHFFLTERAAAVADTVAECLRAWAPQPMRG</sequence>
<comment type="caution">
    <text evidence="3">The sequence shown here is derived from an EMBL/GenBank/DDBJ whole genome shotgun (WGS) entry which is preliminary data.</text>
</comment>
<gene>
    <name evidence="3" type="ORF">ACIQFM_20660</name>
</gene>
<dbReference type="RefSeq" id="WP_350890420.1">
    <property type="nucleotide sequence ID" value="NZ_JBEOTR010000007.1"/>
</dbReference>
<proteinExistence type="inferred from homology"/>
<organism evidence="3 4">
    <name type="scientific">Streptomyces ardesiacus</name>
    <dbReference type="NCBI Taxonomy" id="285564"/>
    <lineage>
        <taxon>Bacteria</taxon>
        <taxon>Bacillati</taxon>
        <taxon>Actinomycetota</taxon>
        <taxon>Actinomycetes</taxon>
        <taxon>Kitasatosporales</taxon>
        <taxon>Streptomycetaceae</taxon>
        <taxon>Streptomyces</taxon>
    </lineage>
</organism>
<reference evidence="3 4" key="1">
    <citation type="submission" date="2024-10" db="EMBL/GenBank/DDBJ databases">
        <title>The Natural Products Discovery Center: Release of the First 8490 Sequenced Strains for Exploring Actinobacteria Biosynthetic Diversity.</title>
        <authorList>
            <person name="Kalkreuter E."/>
            <person name="Kautsar S.A."/>
            <person name="Yang D."/>
            <person name="Bader C.D."/>
            <person name="Teijaro C.N."/>
            <person name="Fluegel L."/>
            <person name="Davis C.M."/>
            <person name="Simpson J.R."/>
            <person name="Lauterbach L."/>
            <person name="Steele A.D."/>
            <person name="Gui C."/>
            <person name="Meng S."/>
            <person name="Li G."/>
            <person name="Viehrig K."/>
            <person name="Ye F."/>
            <person name="Su P."/>
            <person name="Kiefer A.F."/>
            <person name="Nichols A."/>
            <person name="Cepeda A.J."/>
            <person name="Yan W."/>
            <person name="Fan B."/>
            <person name="Jiang Y."/>
            <person name="Adhikari A."/>
            <person name="Zheng C.-J."/>
            <person name="Schuster L."/>
            <person name="Cowan T.M."/>
            <person name="Smanski M.J."/>
            <person name="Chevrette M.G."/>
            <person name="De Carvalho L.P.S."/>
            <person name="Shen B."/>
        </authorList>
    </citation>
    <scope>NUCLEOTIDE SEQUENCE [LARGE SCALE GENOMIC DNA]</scope>
    <source>
        <strain evidence="3 4">NPDC093086</strain>
    </source>
</reference>
<dbReference type="EMBL" id="JBIVPC010000011">
    <property type="protein sequence ID" value="MFJ6038659.1"/>
    <property type="molecule type" value="Genomic_DNA"/>
</dbReference>
<dbReference type="PANTHER" id="PTHR11487:SF0">
    <property type="entry name" value="S-ACYL FATTY ACID SYNTHASE THIOESTERASE, MEDIUM CHAIN"/>
    <property type="match status" value="1"/>
</dbReference>
<name>A0ABW8HE64_9ACTN</name>
<dbReference type="InterPro" id="IPR001031">
    <property type="entry name" value="Thioesterase"/>
</dbReference>
<dbReference type="InterPro" id="IPR012223">
    <property type="entry name" value="TEII"/>
</dbReference>
<dbReference type="PANTHER" id="PTHR11487">
    <property type="entry name" value="THIOESTERASE"/>
    <property type="match status" value="1"/>
</dbReference>
<dbReference type="SUPFAM" id="SSF53474">
    <property type="entry name" value="alpha/beta-Hydrolases"/>
    <property type="match status" value="1"/>
</dbReference>
<evidence type="ECO:0000256" key="1">
    <source>
        <dbReference type="ARBA" id="ARBA00007169"/>
    </source>
</evidence>
<evidence type="ECO:0000313" key="3">
    <source>
        <dbReference type="EMBL" id="MFJ6038659.1"/>
    </source>
</evidence>
<evidence type="ECO:0000313" key="4">
    <source>
        <dbReference type="Proteomes" id="UP001617907"/>
    </source>
</evidence>
<comment type="similarity">
    <text evidence="1">Belongs to the thioesterase family.</text>
</comment>
<dbReference type="InterPro" id="IPR029058">
    <property type="entry name" value="AB_hydrolase_fold"/>
</dbReference>